<gene>
    <name evidence="1" type="ORF">S01H1_68881</name>
</gene>
<dbReference type="AlphaFoldDB" id="X0YFH9"/>
<dbReference type="EMBL" id="BARS01045695">
    <property type="protein sequence ID" value="GAG35581.1"/>
    <property type="molecule type" value="Genomic_DNA"/>
</dbReference>
<name>X0YFH9_9ZZZZ</name>
<evidence type="ECO:0008006" key="2">
    <source>
        <dbReference type="Google" id="ProtNLM"/>
    </source>
</evidence>
<organism evidence="1">
    <name type="scientific">marine sediment metagenome</name>
    <dbReference type="NCBI Taxonomy" id="412755"/>
    <lineage>
        <taxon>unclassified sequences</taxon>
        <taxon>metagenomes</taxon>
        <taxon>ecological metagenomes</taxon>
    </lineage>
</organism>
<evidence type="ECO:0000313" key="1">
    <source>
        <dbReference type="EMBL" id="GAG35581.1"/>
    </source>
</evidence>
<proteinExistence type="predicted"/>
<accession>X0YFH9</accession>
<reference evidence="1" key="1">
    <citation type="journal article" date="2014" name="Front. Microbiol.">
        <title>High frequency of phylogenetically diverse reductive dehalogenase-homologous genes in deep subseafloor sedimentary metagenomes.</title>
        <authorList>
            <person name="Kawai M."/>
            <person name="Futagami T."/>
            <person name="Toyoda A."/>
            <person name="Takaki Y."/>
            <person name="Nishi S."/>
            <person name="Hori S."/>
            <person name="Arai W."/>
            <person name="Tsubouchi T."/>
            <person name="Morono Y."/>
            <person name="Uchiyama I."/>
            <person name="Ito T."/>
            <person name="Fujiyama A."/>
            <person name="Inagaki F."/>
            <person name="Takami H."/>
        </authorList>
    </citation>
    <scope>NUCLEOTIDE SEQUENCE</scope>
    <source>
        <strain evidence="1">Expedition CK06-06</strain>
    </source>
</reference>
<protein>
    <recommendedName>
        <fullName evidence="2">Transglycosylase SLT domain-containing protein</fullName>
    </recommendedName>
</protein>
<feature type="non-terminal residue" evidence="1">
    <location>
        <position position="1"/>
    </location>
</feature>
<comment type="caution">
    <text evidence="1">The sequence shown here is derived from an EMBL/GenBank/DDBJ whole genome shotgun (WGS) entry which is preliminary data.</text>
</comment>
<sequence length="36" mass="4345">SYNWGMGNVERHPGRLPRETRTYIARVTEYYREAKS</sequence>